<organism evidence="1 2">
    <name type="scientific">Microbotryum saponariae</name>
    <dbReference type="NCBI Taxonomy" id="289078"/>
    <lineage>
        <taxon>Eukaryota</taxon>
        <taxon>Fungi</taxon>
        <taxon>Dikarya</taxon>
        <taxon>Basidiomycota</taxon>
        <taxon>Pucciniomycotina</taxon>
        <taxon>Microbotryomycetes</taxon>
        <taxon>Microbotryales</taxon>
        <taxon>Microbotryaceae</taxon>
        <taxon>Microbotryum</taxon>
    </lineage>
</organism>
<dbReference type="Proteomes" id="UP000249723">
    <property type="component" value="Unassembled WGS sequence"/>
</dbReference>
<dbReference type="EMBL" id="FMWP01000014">
    <property type="protein sequence ID" value="SCZ89905.1"/>
    <property type="molecule type" value="Genomic_DNA"/>
</dbReference>
<sequence>MACMVEPQRVGYDYVPLSSFASHHGEEVFFDAVVYGVEIFDIERVERPHCPLPPDRGPSNVRLLVMDRNGCGIGCRNREEVQPCVVTDESDAFAMPARLGQPVILDNAFASEIAPRIDERG</sequence>
<name>A0A2X0MF11_9BASI</name>
<evidence type="ECO:0000313" key="1">
    <source>
        <dbReference type="EMBL" id="SCZ89905.1"/>
    </source>
</evidence>
<dbReference type="AlphaFoldDB" id="A0A2X0MF11"/>
<proteinExistence type="predicted"/>
<protein>
    <submittedName>
        <fullName evidence="1">BZ3500_MvSof-1268-A1-R1_Chr1-3g01652 protein</fullName>
    </submittedName>
</protein>
<reference evidence="2" key="1">
    <citation type="submission" date="2016-10" db="EMBL/GenBank/DDBJ databases">
        <authorList>
            <person name="Jeantristanb JTB J.-T."/>
            <person name="Ricardo R."/>
        </authorList>
    </citation>
    <scope>NUCLEOTIDE SEQUENCE [LARGE SCALE GENOMIC DNA]</scope>
</reference>
<gene>
    <name evidence="1" type="ORF">BZ3500_MVSOF-1268-A1-R1_CHR1-3G01652</name>
</gene>
<evidence type="ECO:0000313" key="2">
    <source>
        <dbReference type="Proteomes" id="UP000249723"/>
    </source>
</evidence>
<keyword evidence="2" id="KW-1185">Reference proteome</keyword>
<accession>A0A2X0MF11</accession>